<reference evidence="10" key="1">
    <citation type="submission" date="2024-06" db="EMBL/GenBank/DDBJ databases">
        <authorList>
            <person name="Liu X."/>
            <person name="Lenzi L."/>
            <person name="Haldenby T S."/>
            <person name="Uol C."/>
        </authorList>
    </citation>
    <scope>NUCLEOTIDE SEQUENCE</scope>
</reference>
<evidence type="ECO:0000256" key="4">
    <source>
        <dbReference type="ARBA" id="ARBA00022792"/>
    </source>
</evidence>
<dbReference type="PANTHER" id="PTHR12294">
    <property type="entry name" value="EF HAND DOMAIN FAMILY A1,A2-RELATED"/>
    <property type="match status" value="1"/>
</dbReference>
<protein>
    <recommendedName>
        <fullName evidence="9">EF-hand domain-containing protein</fullName>
    </recommendedName>
</protein>
<dbReference type="GO" id="GO:1990246">
    <property type="term" value="C:uniplex complex"/>
    <property type="evidence" value="ECO:0007669"/>
    <property type="project" value="TreeGrafter"/>
</dbReference>
<evidence type="ECO:0000256" key="8">
    <source>
        <dbReference type="ARBA" id="ARBA00023136"/>
    </source>
</evidence>
<dbReference type="SMART" id="SM00054">
    <property type="entry name" value="EFh"/>
    <property type="match status" value="2"/>
</dbReference>
<evidence type="ECO:0000256" key="3">
    <source>
        <dbReference type="ARBA" id="ARBA00022737"/>
    </source>
</evidence>
<dbReference type="InterPro" id="IPR011992">
    <property type="entry name" value="EF-hand-dom_pair"/>
</dbReference>
<dbReference type="PROSITE" id="PS50222">
    <property type="entry name" value="EF_HAND_2"/>
    <property type="match status" value="2"/>
</dbReference>
<dbReference type="AlphaFoldDB" id="A0AAV2TNE7"/>
<dbReference type="CDD" id="cd15900">
    <property type="entry name" value="EFh_MICU"/>
    <property type="match status" value="1"/>
</dbReference>
<dbReference type="Gene3D" id="1.10.238.10">
    <property type="entry name" value="EF-hand"/>
    <property type="match status" value="3"/>
</dbReference>
<dbReference type="PROSITE" id="PS00018">
    <property type="entry name" value="EF_HAND_1"/>
    <property type="match status" value="2"/>
</dbReference>
<dbReference type="GO" id="GO:0005758">
    <property type="term" value="C:mitochondrial intermembrane space"/>
    <property type="evidence" value="ECO:0007669"/>
    <property type="project" value="UniProtKB-SubCell"/>
</dbReference>
<comment type="subcellular location">
    <subcellularLocation>
        <location evidence="1">Mitochondrion inner membrane</location>
    </subcellularLocation>
    <subcellularLocation>
        <location evidence="2">Mitochondrion intermembrane space</location>
    </subcellularLocation>
</comment>
<feature type="domain" description="EF-hand" evidence="9">
    <location>
        <begin position="148"/>
        <end position="183"/>
    </location>
</feature>
<dbReference type="Proteomes" id="UP001497525">
    <property type="component" value="Unassembled WGS sequence"/>
</dbReference>
<feature type="domain" description="EF-hand" evidence="9">
    <location>
        <begin position="338"/>
        <end position="373"/>
    </location>
</feature>
<name>A0AAV2TNE7_CALDB</name>
<organism evidence="10 11">
    <name type="scientific">Calicophoron daubneyi</name>
    <name type="common">Rumen fluke</name>
    <name type="synonym">Paramphistomum daubneyi</name>
    <dbReference type="NCBI Taxonomy" id="300641"/>
    <lineage>
        <taxon>Eukaryota</taxon>
        <taxon>Metazoa</taxon>
        <taxon>Spiralia</taxon>
        <taxon>Lophotrochozoa</taxon>
        <taxon>Platyhelminthes</taxon>
        <taxon>Trematoda</taxon>
        <taxon>Digenea</taxon>
        <taxon>Plagiorchiida</taxon>
        <taxon>Pronocephalata</taxon>
        <taxon>Paramphistomoidea</taxon>
        <taxon>Paramphistomidae</taxon>
        <taxon>Calicophoron</taxon>
    </lineage>
</organism>
<dbReference type="InterPro" id="IPR002048">
    <property type="entry name" value="EF_hand_dom"/>
</dbReference>
<dbReference type="GO" id="GO:0005509">
    <property type="term" value="F:calcium ion binding"/>
    <property type="evidence" value="ECO:0007669"/>
    <property type="project" value="InterPro"/>
</dbReference>
<evidence type="ECO:0000256" key="6">
    <source>
        <dbReference type="ARBA" id="ARBA00022946"/>
    </source>
</evidence>
<dbReference type="SUPFAM" id="SSF47473">
    <property type="entry name" value="EF-hand"/>
    <property type="match status" value="3"/>
</dbReference>
<proteinExistence type="predicted"/>
<dbReference type="GO" id="GO:0036444">
    <property type="term" value="P:calcium import into the mitochondrion"/>
    <property type="evidence" value="ECO:0007669"/>
    <property type="project" value="TreeGrafter"/>
</dbReference>
<keyword evidence="4" id="KW-0999">Mitochondrion inner membrane</keyword>
<evidence type="ECO:0000256" key="2">
    <source>
        <dbReference type="ARBA" id="ARBA00004569"/>
    </source>
</evidence>
<sequence length="401" mass="45990">MAWFSYRQMFSLALLARRRIRTFSPAFCGCLATGAGFAAYIYFKKPVNSNGPSQKKTVSQLHERRFRKFASVEHNGILFMTPADFLVSLIKDSAPEHKITALNERQVEAILYRTPPKHKGSANFFRELRSNGLLTYSEYLFLLHILTKPRSGFEIAFKMLDTDRSGCVDAEEFATLNHVTTKLNEEILPEGESLSLVPADENAFDTTLMVHLFGTRRRDPLSFDDFMRFMQNFQTESLEFEFGSYSVDGSTISPVDFARILLRHTTVSKSDYKAFIQRLNGRLDASTRISFAEFKKFFDFLNCLDDFALAMKLYTVAERPISFNEFRRAVKAVTGYELGTDILKTVFALFDVDDDGHLSYQEFVQIMRERRSRGLQLSSSHGSRRKMYRNCVVAKLQESAS</sequence>
<evidence type="ECO:0000256" key="5">
    <source>
        <dbReference type="ARBA" id="ARBA00022837"/>
    </source>
</evidence>
<comment type="caution">
    <text evidence="10">The sequence shown here is derived from an EMBL/GenBank/DDBJ whole genome shotgun (WGS) entry which is preliminary data.</text>
</comment>
<dbReference type="EMBL" id="CAXLJL010000489">
    <property type="protein sequence ID" value="CAL5138280.1"/>
    <property type="molecule type" value="Genomic_DNA"/>
</dbReference>
<evidence type="ECO:0000313" key="10">
    <source>
        <dbReference type="EMBL" id="CAL5138280.1"/>
    </source>
</evidence>
<keyword evidence="5" id="KW-0106">Calcium</keyword>
<gene>
    <name evidence="10" type="ORF">CDAUBV1_LOCUS12881</name>
</gene>
<dbReference type="PANTHER" id="PTHR12294:SF13">
    <property type="entry name" value="MITOCHONDRIAL CALCIUM UPTAKE 3, ISOFORM D"/>
    <property type="match status" value="1"/>
</dbReference>
<dbReference type="GO" id="GO:0051560">
    <property type="term" value="P:mitochondrial calcium ion homeostasis"/>
    <property type="evidence" value="ECO:0007669"/>
    <property type="project" value="TreeGrafter"/>
</dbReference>
<evidence type="ECO:0000313" key="11">
    <source>
        <dbReference type="Proteomes" id="UP001497525"/>
    </source>
</evidence>
<dbReference type="InterPro" id="IPR039800">
    <property type="entry name" value="MICU1/2/3"/>
</dbReference>
<evidence type="ECO:0000259" key="9">
    <source>
        <dbReference type="PROSITE" id="PS50222"/>
    </source>
</evidence>
<keyword evidence="6" id="KW-0809">Transit peptide</keyword>
<accession>A0AAV2TNE7</accession>
<dbReference type="Pfam" id="PF00036">
    <property type="entry name" value="EF-hand_1"/>
    <property type="match status" value="1"/>
</dbReference>
<keyword evidence="7" id="KW-0496">Mitochondrion</keyword>
<evidence type="ECO:0000256" key="1">
    <source>
        <dbReference type="ARBA" id="ARBA00004273"/>
    </source>
</evidence>
<dbReference type="InterPro" id="IPR018247">
    <property type="entry name" value="EF_Hand_1_Ca_BS"/>
</dbReference>
<keyword evidence="3" id="KW-0677">Repeat</keyword>
<keyword evidence="8" id="KW-0472">Membrane</keyword>
<evidence type="ECO:0000256" key="7">
    <source>
        <dbReference type="ARBA" id="ARBA00023128"/>
    </source>
</evidence>
<dbReference type="Pfam" id="PF13202">
    <property type="entry name" value="EF-hand_5"/>
    <property type="match status" value="1"/>
</dbReference>